<proteinExistence type="predicted"/>
<evidence type="ECO:0000256" key="1">
    <source>
        <dbReference type="SAM" id="MobiDB-lite"/>
    </source>
</evidence>
<evidence type="ECO:0000313" key="2">
    <source>
        <dbReference type="EMBL" id="OMJ29808.1"/>
    </source>
</evidence>
<comment type="caution">
    <text evidence="2">The sequence shown here is derived from an EMBL/GenBank/DDBJ whole genome shotgun (WGS) entry which is preliminary data.</text>
</comment>
<feature type="region of interest" description="Disordered" evidence="1">
    <location>
        <begin position="127"/>
        <end position="191"/>
    </location>
</feature>
<reference evidence="3" key="1">
    <citation type="submission" date="2017-01" db="EMBL/GenBank/DDBJ databases">
        <authorList>
            <person name="Wang Y."/>
            <person name="White M."/>
            <person name="Kvist S."/>
            <person name="Moncalvo J.-M."/>
        </authorList>
    </citation>
    <scope>NUCLEOTIDE SEQUENCE [LARGE SCALE GENOMIC DNA]</scope>
    <source>
        <strain evidence="3">ID-206-W2</strain>
    </source>
</reference>
<sequence>MGIIKPYTNGAGSNSSDKVNQPTTTTTVCTPYNNINSSDNGNFKTIVSNRDSSGEDENKEELSLKDILQKLGISTVEDLIPIEKQYYNKYVLKNGGKLNRSDRRKLRLYKKYRDILIKLGALKPYINPSGEVEKENSELTKSTSVAPTPSNSNNNSSDQISYGAIPELKNDRSTPNSKPSDEKKPETADIKEIERQKQIELKRLREIERQKKLKIQQELRLKEIERKKKAELKRLREIERQKQIEWRKLQEIERQKQIEWRKLQEIERQKQIELRRLQEIERQKQITIQQELRLKEIERKKKAELKRLREIERQKQIEWRKLQEIERQKQIEWRKLQEIE</sequence>
<feature type="compositionally biased region" description="Polar residues" evidence="1">
    <location>
        <begin position="10"/>
        <end position="33"/>
    </location>
</feature>
<feature type="compositionally biased region" description="Polar residues" evidence="1">
    <location>
        <begin position="139"/>
        <end position="149"/>
    </location>
</feature>
<keyword evidence="3" id="KW-1185">Reference proteome</keyword>
<gene>
    <name evidence="2" type="ORF">AYI69_g666</name>
</gene>
<feature type="non-terminal residue" evidence="2">
    <location>
        <position position="340"/>
    </location>
</feature>
<feature type="compositionally biased region" description="Basic and acidic residues" evidence="1">
    <location>
        <begin position="179"/>
        <end position="191"/>
    </location>
</feature>
<evidence type="ECO:0000313" key="3">
    <source>
        <dbReference type="Proteomes" id="UP000187429"/>
    </source>
</evidence>
<feature type="region of interest" description="Disordered" evidence="1">
    <location>
        <begin position="1"/>
        <end position="33"/>
    </location>
</feature>
<dbReference type="EMBL" id="LSSM01000171">
    <property type="protein sequence ID" value="OMJ29808.1"/>
    <property type="molecule type" value="Genomic_DNA"/>
</dbReference>
<name>A0A1R1YSD1_9FUNG</name>
<dbReference type="Proteomes" id="UP000187429">
    <property type="component" value="Unassembled WGS sequence"/>
</dbReference>
<organism evidence="2 3">
    <name type="scientific">Smittium culicis</name>
    <dbReference type="NCBI Taxonomy" id="133412"/>
    <lineage>
        <taxon>Eukaryota</taxon>
        <taxon>Fungi</taxon>
        <taxon>Fungi incertae sedis</taxon>
        <taxon>Zoopagomycota</taxon>
        <taxon>Kickxellomycotina</taxon>
        <taxon>Harpellomycetes</taxon>
        <taxon>Harpellales</taxon>
        <taxon>Legeriomycetaceae</taxon>
        <taxon>Smittium</taxon>
    </lineage>
</organism>
<accession>A0A1R1YSD1</accession>
<protein>
    <submittedName>
        <fullName evidence="2">J domain-containing protein</fullName>
    </submittedName>
</protein>
<dbReference type="AlphaFoldDB" id="A0A1R1YSD1"/>